<evidence type="ECO:0000313" key="9">
    <source>
        <dbReference type="Proteomes" id="UP000092665"/>
    </source>
</evidence>
<keyword evidence="9" id="KW-1185">Reference proteome</keyword>
<dbReference type="Pfam" id="PF05860">
    <property type="entry name" value="TPS"/>
    <property type="match status" value="1"/>
</dbReference>
<dbReference type="InterPro" id="IPR006914">
    <property type="entry name" value="VENN_dom"/>
</dbReference>
<evidence type="ECO:0000256" key="5">
    <source>
        <dbReference type="ARBA" id="ARBA00024043"/>
    </source>
</evidence>
<evidence type="ECO:0000313" key="8">
    <source>
        <dbReference type="EMBL" id="OCA55965.1"/>
    </source>
</evidence>
<dbReference type="NCBIfam" id="TIGR01731">
    <property type="entry name" value="fil_hemag_20aa"/>
    <property type="match status" value="58"/>
</dbReference>
<keyword evidence="2" id="KW-0800">Toxin</keyword>
<dbReference type="Pfam" id="PF13018">
    <property type="entry name" value="ESPR"/>
    <property type="match status" value="1"/>
</dbReference>
<dbReference type="InterPro" id="IPR011050">
    <property type="entry name" value="Pectin_lyase_fold/virulence"/>
</dbReference>
<dbReference type="CDD" id="cd20684">
    <property type="entry name" value="CdiA-CT_Yk_RNaseA-like"/>
    <property type="match status" value="1"/>
</dbReference>
<feature type="compositionally biased region" description="Basic and acidic residues" evidence="6">
    <location>
        <begin position="4932"/>
        <end position="4941"/>
    </location>
</feature>
<feature type="domain" description="Filamentous haemagglutinin FhaB/tRNA nuclease CdiA-like TPS" evidence="7">
    <location>
        <begin position="87"/>
        <end position="207"/>
    </location>
</feature>
<comment type="subcellular location">
    <subcellularLocation>
        <location evidence="1">Target cell</location>
        <location evidence="1">Target cell cytoplasm</location>
    </subcellularLocation>
</comment>
<dbReference type="SUPFAM" id="SSF51126">
    <property type="entry name" value="Pectin lyase-like"/>
    <property type="match status" value="1"/>
</dbReference>
<dbReference type="PANTHER" id="PTHR34491">
    <property type="entry name" value="A-TYPE INCLUSION PROTEIN, PUTATIVE-RELATED"/>
    <property type="match status" value="1"/>
</dbReference>
<dbReference type="Pfam" id="PF13332">
    <property type="entry name" value="Fil_haemagg_2"/>
    <property type="match status" value="3"/>
</dbReference>
<feature type="region of interest" description="Disordered" evidence="6">
    <location>
        <begin position="3289"/>
        <end position="3308"/>
    </location>
</feature>
<evidence type="ECO:0000256" key="6">
    <source>
        <dbReference type="SAM" id="MobiDB-lite"/>
    </source>
</evidence>
<dbReference type="PATRIC" id="fig|29488.15.peg.1004"/>
<feature type="compositionally biased region" description="Polar residues" evidence="6">
    <location>
        <begin position="4236"/>
        <end position="4253"/>
    </location>
</feature>
<evidence type="ECO:0000259" key="7">
    <source>
        <dbReference type="SMART" id="SM00912"/>
    </source>
</evidence>
<dbReference type="GO" id="GO:0003824">
    <property type="term" value="F:catalytic activity"/>
    <property type="evidence" value="ECO:0007669"/>
    <property type="project" value="UniProtKB-ARBA"/>
</dbReference>
<dbReference type="InterPro" id="IPR041436">
    <property type="entry name" value="RNAse_A_bac"/>
</dbReference>
<keyword evidence="3" id="KW-1266">Target cell cytoplasm</keyword>
<dbReference type="InterPro" id="IPR008638">
    <property type="entry name" value="FhaB/CdiA-like_TPS"/>
</dbReference>
<dbReference type="Gene3D" id="2.160.20.10">
    <property type="entry name" value="Single-stranded right-handed beta-helix, Pectin lyase-like"/>
    <property type="match status" value="1"/>
</dbReference>
<accession>A0A1B8YLK7</accession>
<dbReference type="InterPro" id="IPR024973">
    <property type="entry name" value="ESPR"/>
</dbReference>
<feature type="region of interest" description="Disordered" evidence="6">
    <location>
        <begin position="4236"/>
        <end position="4267"/>
    </location>
</feature>
<organism evidence="8 9">
    <name type="scientific">Photorhabdus namnaonensis</name>
    <dbReference type="NCBI Taxonomy" id="1851568"/>
    <lineage>
        <taxon>Bacteria</taxon>
        <taxon>Pseudomonadati</taxon>
        <taxon>Pseudomonadota</taxon>
        <taxon>Gammaproteobacteria</taxon>
        <taxon>Enterobacterales</taxon>
        <taxon>Morganellaceae</taxon>
        <taxon>Photorhabdus</taxon>
    </lineage>
</organism>
<dbReference type="PANTHER" id="PTHR34491:SF156">
    <property type="entry name" value="KINESIN MOTOR DOMAIN-CONTAINING PROTEIN"/>
    <property type="match status" value="1"/>
</dbReference>
<evidence type="ECO:0000256" key="3">
    <source>
        <dbReference type="ARBA" id="ARBA00022913"/>
    </source>
</evidence>
<evidence type="ECO:0000256" key="1">
    <source>
        <dbReference type="ARBA" id="ARBA00004219"/>
    </source>
</evidence>
<feature type="compositionally biased region" description="Polar residues" evidence="6">
    <location>
        <begin position="2546"/>
        <end position="2565"/>
    </location>
</feature>
<dbReference type="InterPro" id="IPR008619">
    <property type="entry name" value="Filamentous_hemagglutn_rpt"/>
</dbReference>
<feature type="region of interest" description="Disordered" evidence="6">
    <location>
        <begin position="4176"/>
        <end position="4214"/>
    </location>
</feature>
<reference evidence="9" key="1">
    <citation type="submission" date="2015-11" db="EMBL/GenBank/DDBJ databases">
        <authorList>
            <person name="Tobias N.J."/>
            <person name="Mishra B."/>
            <person name="Gupta D.K."/>
            <person name="Thines M."/>
            <person name="Stinear T.P."/>
            <person name="Bode H.B."/>
        </authorList>
    </citation>
    <scope>NUCLEOTIDE SEQUENCE [LARGE SCALE GENOMIC DNA]</scope>
    <source>
        <strain evidence="9">PB45.5</strain>
    </source>
</reference>
<feature type="region of interest" description="Disordered" evidence="6">
    <location>
        <begin position="3319"/>
        <end position="3372"/>
    </location>
</feature>
<feature type="region of interest" description="Disordered" evidence="6">
    <location>
        <begin position="2546"/>
        <end position="2576"/>
    </location>
</feature>
<dbReference type="Proteomes" id="UP000092665">
    <property type="component" value="Unassembled WGS sequence"/>
</dbReference>
<dbReference type="GO" id="GO:0090729">
    <property type="term" value="F:toxin activity"/>
    <property type="evidence" value="ECO:0007669"/>
    <property type="project" value="UniProtKB-KW"/>
</dbReference>
<dbReference type="InterPro" id="IPR012334">
    <property type="entry name" value="Pectin_lyas_fold"/>
</dbReference>
<dbReference type="EMBL" id="LOIC01000019">
    <property type="protein sequence ID" value="OCA55965.1"/>
    <property type="molecule type" value="Genomic_DNA"/>
</dbReference>
<feature type="compositionally biased region" description="Polar residues" evidence="6">
    <location>
        <begin position="4176"/>
        <end position="4203"/>
    </location>
</feature>
<comment type="similarity">
    <text evidence="5">In the N-terminal section; belongs to the CdiA toxin family.</text>
</comment>
<dbReference type="InterPro" id="IPR010069">
    <property type="entry name" value="CdiA_FHA1_rpt"/>
</dbReference>
<dbReference type="InterPro" id="IPR025157">
    <property type="entry name" value="Hemagglutinin_rpt"/>
</dbReference>
<dbReference type="SMART" id="SM00912">
    <property type="entry name" value="Haemagg_act"/>
    <property type="match status" value="1"/>
</dbReference>
<keyword evidence="4" id="KW-0843">Virulence</keyword>
<dbReference type="RefSeq" id="WP_065389372.1">
    <property type="nucleotide sequence ID" value="NZ_CAWMQN010000019.1"/>
</dbReference>
<feature type="compositionally biased region" description="Polar residues" evidence="6">
    <location>
        <begin position="3332"/>
        <end position="3345"/>
    </location>
</feature>
<evidence type="ECO:0000256" key="2">
    <source>
        <dbReference type="ARBA" id="ARBA00022656"/>
    </source>
</evidence>
<dbReference type="NCBIfam" id="TIGR01901">
    <property type="entry name" value="adhes_NPXG"/>
    <property type="match status" value="1"/>
</dbReference>
<feature type="region of interest" description="Disordered" evidence="6">
    <location>
        <begin position="4925"/>
        <end position="4950"/>
    </location>
</feature>
<comment type="caution">
    <text evidence="8">The sequence shown here is derived from an EMBL/GenBank/DDBJ whole genome shotgun (WGS) entry which is preliminary data.</text>
</comment>
<dbReference type="Pfam" id="PF05594">
    <property type="entry name" value="Fil_haemagg"/>
    <property type="match status" value="30"/>
</dbReference>
<name>A0A1B8YLK7_9GAMM</name>
<gene>
    <name evidence="8" type="primary">fhaB_1</name>
    <name evidence="8" type="ORF">Phpb_00918</name>
</gene>
<proteinExistence type="inferred from homology"/>
<protein>
    <submittedName>
        <fullName evidence="8">Filamentous hemagglutinin</fullName>
    </submittedName>
</protein>
<dbReference type="Pfam" id="PF18431">
    <property type="entry name" value="RNAse_A_bac"/>
    <property type="match status" value="1"/>
</dbReference>
<evidence type="ECO:0000256" key="4">
    <source>
        <dbReference type="ARBA" id="ARBA00023026"/>
    </source>
</evidence>
<feature type="compositionally biased region" description="Gly residues" evidence="6">
    <location>
        <begin position="4254"/>
        <end position="4267"/>
    </location>
</feature>
<dbReference type="Pfam" id="PF04829">
    <property type="entry name" value="PT-VENN"/>
    <property type="match status" value="1"/>
</dbReference>
<sequence>MNKHLYRIIFNKARNMLMVVSDIATSGQGSTVRRRSRRQSPQCLCRLTALRLSLLLATGCISLTAQANIVADGQAPGNQQPTILNSANGTPQIDIQTPNAAGISHNTYTQFDIDKRGVILNNSHNAVQTQLGGMVAGNPWLAKAEAKIILNEVNSINASKLNGWIEVAGQKADVIIANPAGITCNGCGFINAHRATLTTGQAIMEQGRLKGFDIERGEVRIEDLGLDSSQQNYTEIIARSVVINGKLHAKDLKITTGRNIVDAAHQNIEKKTADGSKNPSFTLDVAALGGMYANKIVLVGTEFGVGVRNAGHIGATAGDVRITVDGQIENNGTIAARSNTTIKAESIQSAKGSILAAGIDDKGKATLPGSLTLTAKQQIQANGKNLATNTLEVQSKKIDLSGSQTSANNIQLTASQQEISTANATVTADRFTAKTPSLFNNDGGTLVAREINLTTPDLSNKQGKVNQTGNGELVLNTQTLNNHGGTILNEGKRLAITTRNLDNSHGKIANNGNDLNLIVHKEANNTEGGTIQLSGKGKLSLNTHQWIGDGGKLLSNGELDVQAHNLQLNKEAVTTADKITIKTDTLSHQSGIMQQNGKDNMSLTAKTLNNQNGEIKGNGNLKIDAATLDNSKGKIAATGGGTELIIEKNIENANGRIEAKTTLTTKSQALNNHQGLLLAQRIDSQTKGHKFTNTAGQVIAQEKLTLNSGELDNTSGLLQSGSDMIVNTHGQRLTNAKSDDKNKKGILSNGNLELRTGDINNTAGIISAKGKTTLNAGNVDNTDGQLLSQQMAELTTQTLNNTRGQIQSESSLLLDTQNQTLTNINSGKTGGIIAKDSLRISSGKLTNDAGVIRGHGINIDTHQQALSNQSGAITSKKNLQLDSGELNSTSGKIESTGDMTLDTHGKKLTTAKSSDTGGVISEGTLTLTTGEIDNHDGTIAGTGTTTITGGELHNQRGKLVSKTGPLTLTVNKTDNSGGLLQSASDLTLDTQGGLLTNTNSGKDRGIISIGNMKLTTQGVNNDAGLIHAGKNLILDGQKGTITNRDSQPNQGIRSSGDLTLTASAIDNHQGSVEADKQLTVTSGTVNNTGGLLKSGTTLSLNTQGQKLTNAQSGEKRGIRSGSDLTLEAGEIDNTAGLIDAQGETTLTSQNLNNTGGKILSRKKADLTTQAVNNQRGQIQSSTSLKLDTQQHELTSTDGRIIAENDLELATGKLINDHGSIRGDQTHINTHQQALNNVAGTIFSKKNLQLDSGELNSTGGRIESTGDMTLDTHGKKLTNAKSGKTGGIISKGTMTLTTGEIDNQDGLIKGTGTTIVTGGALKNQDGTLASETSALTLTVKKTDNSGGLLKSAGDLTLDTQGELLTNLNSGETGGIIGTGNVKLTAQGINNEAGWIHADKNLTLDGKQGKITNRNSQPKQGISSQGELVITAGAIDNQQGRVIADKQLNVTSTGAVDNTSGKMLSQHQQLTMNTGELNNTSGLLQSKTILSLNTHGQKLTNTQSGNDLGIRSGSDLTLEAGEIDNTAGKIDSQGKTTLTSQNLNNTSGRIVAEDALELTTGKLINDHGDIRGNETHINTHQQALTNVAGTIFSKKNLKLDSGELNSTSGRIESTGDMTLNTHGEKLTNAKSGETKGVISKGTLTLTTGEIDNQDGFIKGTGTTTVTGGELKNQGGTLASETGSLTLTVKKTDNSGGLLKSKDDLTLDTQGELLTNLNSGKTGGIISTGNVKLTTQGINNEAGWIHADQNLTLDGKQGKIINRNSQPKQGISSQGELTITAGAIDNQQGRVIADKQLNVTSTGTVDNTSGKIVSQNQQLTMNTGELNNTSGLLQSKTILSLNTHGQKLTNTQSGNDLGIRSDSDLTLETGEIDNTDGKILSKGKADLTTQAVNNQRGLIQSSASLKLDTQQHELTNTDSGKNGIVAEDALELTTGKLINDRGDIRGNETRINTHQQALNNVAGTIFSKKNLQLDSGELNSTSGRIESTGDMTLNTHGEKLTNAKSGETKGVISKGIMTLTTGEIDNQDGFIKGTGATTVTGGELKNQGGTLASETGSLTLTVKKTDNSGGLLKSKGDLTLDTQGELLTNLNSGKTGGIISAGNVKLTTQGINNEAGWIHADKNLTLDGQQGKITNRNSQPKQGISSKGELTITAGTIDNQQGRVIADKQLNVTSTGAVDNTNGKMASQHQQLTMNTGELNNTSGLLQSKTALSLNTHGQKLTNTQSGNDLGILSGSDLTLEAGEIDNTAGKIDSQGETTLTSQNLNNTDGKILSKGKADLTTQAVNNQSGLIQSSASLKLDTQQQKLTNTNSGKFNGILALGGLKLITGELINDLGYIRSDETHIDTHKQTLSNLAGTIFSNKNLRLNSGKLDSTSGLIKSDGNMTLDTHGEKLINAKSGKTKGVISKGTMTLTTGEIDNQDGAIIGTGATTVTGGKLKNQGGTLISEKDALTLSVNQTDNSGGLLQSAGKLTLNTHGHSLTNKNSVDKGGIRSQDDISITSGDLHNQVGMITSRKITTLNTAAVNNTQGTIAGTQQIKLTTQAFNNQQGTVDSDGNLNLNTQGQRLDNQGDKDKSGEFSAQGDLTLDIGELNNDAGFIAADGKTKITSTTLTNKKGRIAGNSGLDIHSQTLTNHSGSLKSAKTINIDTNGQLLNNQHGQIMSDGNTTVTSGKLDNQHGHIQGKKLTIDTGQADTDNQDGKLLSTDTMSLKALQLDNRRGQVNAIGDATIDAQEQTNNTGGFIHSDHQLTLKTAELINREANHPDQGIEAQDLIIEAQQVDNTQGALRGTNRLQAIISQSLKNEQGLVSGGKQLTIKDETQKLTVNNQQGTLIGSEKVNIKANSLSGDGQTLSQGDMEVILKQDFHNTGNIAADGKLSLKTDGNIINDSTIKAWQTLHLGAQNLTNTQTAEISAKQTEVNVRNTLTNTGFIDGELTHLTAKVLDNTGTGRIYGDQIALKTGTLNNTAKDGKAAVIAARDRLDIGTGTLNNSDHALIYSVGDMRIGGQLDENLTATSLAGMLNNDAATIEARGNLRIDATIIKNTNKGLVTQVVETEKSQRHEAVLSGHTTRYDWSQVKIIWIDTFFDLYYAIMPDGNKNNKFYEYLYSRTITETQIKESDPGKILSGGNMTLNSTMLTNNDSQIVAGATLSGNIDELHNNATKGERVTTDQGSQKRWKRRSAFKKHTRHWRDYRPAPTIETIDLKALAWQGNTRPDATGITIGDRQQSRVQSAPVGINQTSRMAEAGEVTFTNATINAITLPNRGIPIDRPFLSPTGQQTEQILSSGTVALPNRDALPEHPTLPPTGQQTEQILSSGTVALPNRDALPEHPTLPPTSQQTEQILSSGTVALPNRDALPEHPTLSPAQQTERVLPPATVTLPNSVTLDERPLVLPTGQQFELTLPPDTVKGQSVEPLIRVIAPDTRLPDNSLFVVQPGSDSHYLVETDPKFTQYKKWLGTDYMQQQLTLDPTLAHKRLGDGFYEQRLVREQITQLTGQRYLAGHNNDETQFKALMEAGVAFSKRQQLTPGIALSPSQMALLTSDIIWLTNRTVTLADGTKQTVTVPQVYARVNKGDLTGDGALLSGKNVTINSRGDITNSGAISGREITKLTANNLTNSGFIQSGKVDLTARQDITNLGGQIQGRDHVSARANRDIISTSTLRGEGADRWLDRQAGIYVQNDNGTVSLKALNNIRLTASNVENAGKDSHTEIIAGRDLTLDTLKIQHTENSNRRKYNSRHLTQQTEMGSQVNSGGNLNVQADQDISLTASQLRAQNSVILLAGQDIHLNAAQKSYHLVDNGYEVRQTSKEVSHISSGDKLSLNAGRDISTQATKMTAKSSAQLIAGRNMTHGAIEQVDYKASKGHKRQVIDEHRRQQVTEITSGKNTALTAGHDLILKGTQVQAKNDITAQAGHDIALKSVTESDYHFFEETKTKRKRFSKTTTHTVREDFVTHEKGATLSGNNIQVVADHNITMLGSAVAGDQKVAVIAGNDINVMSSAEQQTHYSMTQKKKSGLFSSGGIGFTIGKAKQKSTTDIDSNLSKGSTVGSSQGSVTLNAGQQLNIHGSDAVAGRDMQLSGQNINITSAENSHTAITKTEQKQSGLTVALSGTAGGALNSAVQTVQAARSESDSRIKALQGTKAALSGVQAVQAARLANAKGGDDKANNNLVGVNLSYGSQSSRSELKQHQTTQQGSSLMTGDNLTLTASGAPDQNGDIRIQGGQLQAGKDLQLNASRDIQLSSSQNTEQTTGKNSSRGGSLGVGFTAGPGGTGINLSASVNYGKGRESGNGVSHNETTLDAGQTVTLNAGRDATLKGAQVSGEQITADVKRHLTLSSEQDSNRYDMKQQNVSAGISANVGPGSGGSLNLSASRDKIHSNFDSVQEQTGLFAGKGGYQVKVGEHTQLDGAVIASTADKDKNTLDTGTLGFGDIKNKADFKTEHHSVNISTGGSVGGMLLSNMAANTLGGANREGHAQSTTHAAVSDGALIIRDKDNQQQDITPLSRDTDHANNALSPIFDKEKEQQRLKQAQLIGEISAQVIDIASTEGAIIATKAAHAKLENISDLDREAAQKKLENAGKTNITPEQIKDQIYKTAYNQALNESGLGTGGKYHTALQAATAAIQGLAGGNIGQALAGGASPYLAGVIKDLTTDPKTHQVDVVTNTLAHAILGAVAAEVSGNNALAGATGAAGGELAARELMKHIHGENAKVSDLSEEEKQTISTLSTLAAGLAGGIAGDSTGSAVTGAQAGKNAIENNFLSVNELDNFAHQARTCEGESCKQVIKDMVETNIRNQQEMMDFCNSNPNQCAQKYGYLVDQWPVFEHTLKNMDRDGTLPVEFRNYLSAVNTLGQAATGKVGELGWSKRFEAMGMSPETAQAMAMTLPIVVEGARGAKSSPSSSKVTTNNQGINWKASEGQYSQKNQGTVTNVESPAGKFDGKTSRNETGEVTQSTTVKAETSKTLIYHENFGGHAIERHVGKSDAQLLARFKNEPRVLASSTFTDMKTAEWAVGNGIAANRDKLTTFMAGNDTRIVFEHKMPVNVGRVIPKGSTKSHESNNIVIVIDKDPLMPNGYRIQTAYPK</sequence>